<dbReference type="EMBL" id="BHYK01000033">
    <property type="protein sequence ID" value="GCD12430.1"/>
    <property type="molecule type" value="Genomic_DNA"/>
</dbReference>
<sequence length="194" mass="21515">MTKKVLSLALISTVIFSLIIYSQINKKVNLPESTKSVVVVKKEDPIMALKTISFTLKGINGRKYKSSDIFNGNNLTMINFWGTLCNPCIKELPELQELNDEMESKNFGIIGIIGDATSEESLDDATATIEKKGISYANLIPDKKIEEDFISKMTGYPVSIFVDKKGNIVGEIITGARSKVEYKKIVDKILSTIK</sequence>
<dbReference type="CDD" id="cd02966">
    <property type="entry name" value="TlpA_like_family"/>
    <property type="match status" value="1"/>
</dbReference>
<dbReference type="PANTHER" id="PTHR42852">
    <property type="entry name" value="THIOL:DISULFIDE INTERCHANGE PROTEIN DSBE"/>
    <property type="match status" value="1"/>
</dbReference>
<dbReference type="InterPro" id="IPR000866">
    <property type="entry name" value="AhpC/TSA"/>
</dbReference>
<dbReference type="PROSITE" id="PS51352">
    <property type="entry name" value="THIOREDOXIN_2"/>
    <property type="match status" value="1"/>
</dbReference>
<organism evidence="2 3">
    <name type="scientific">Clostridium tagluense</name>
    <dbReference type="NCBI Taxonomy" id="360422"/>
    <lineage>
        <taxon>Bacteria</taxon>
        <taxon>Bacillati</taxon>
        <taxon>Bacillota</taxon>
        <taxon>Clostridia</taxon>
        <taxon>Eubacteriales</taxon>
        <taxon>Clostridiaceae</taxon>
        <taxon>Clostridium</taxon>
    </lineage>
</organism>
<dbReference type="RefSeq" id="WP_125005131.1">
    <property type="nucleotide sequence ID" value="NZ_BHYK01000033.1"/>
</dbReference>
<protein>
    <recommendedName>
        <fullName evidence="1">Thioredoxin domain-containing protein</fullName>
    </recommendedName>
</protein>
<dbReference type="Gene3D" id="3.40.30.10">
    <property type="entry name" value="Glutaredoxin"/>
    <property type="match status" value="1"/>
</dbReference>
<feature type="domain" description="Thioredoxin" evidence="1">
    <location>
        <begin position="45"/>
        <end position="191"/>
    </location>
</feature>
<reference evidence="2 3" key="1">
    <citation type="submission" date="2018-11" db="EMBL/GenBank/DDBJ databases">
        <title>Genome sequencing and assembly of Clostridium tagluense strain A121.</title>
        <authorList>
            <person name="Murakami T."/>
            <person name="Segawa T."/>
            <person name="Shcherbakova V.A."/>
            <person name="Mori H."/>
            <person name="Yoshimura Y."/>
        </authorList>
    </citation>
    <scope>NUCLEOTIDE SEQUENCE [LARGE SCALE GENOMIC DNA]</scope>
    <source>
        <strain evidence="2 3">A121</strain>
    </source>
</reference>
<dbReference type="InterPro" id="IPR013766">
    <property type="entry name" value="Thioredoxin_domain"/>
</dbReference>
<dbReference type="SUPFAM" id="SSF52833">
    <property type="entry name" value="Thioredoxin-like"/>
    <property type="match status" value="1"/>
</dbReference>
<name>A0A401US93_9CLOT</name>
<dbReference type="InterPro" id="IPR036249">
    <property type="entry name" value="Thioredoxin-like_sf"/>
</dbReference>
<dbReference type="InterPro" id="IPR050553">
    <property type="entry name" value="Thioredoxin_ResA/DsbE_sf"/>
</dbReference>
<accession>A0A401US93</accession>
<keyword evidence="3" id="KW-1185">Reference proteome</keyword>
<dbReference type="Proteomes" id="UP000287872">
    <property type="component" value="Unassembled WGS sequence"/>
</dbReference>
<dbReference type="GO" id="GO:0016491">
    <property type="term" value="F:oxidoreductase activity"/>
    <property type="evidence" value="ECO:0007669"/>
    <property type="project" value="InterPro"/>
</dbReference>
<dbReference type="AlphaFoldDB" id="A0A401US93"/>
<evidence type="ECO:0000313" key="2">
    <source>
        <dbReference type="EMBL" id="GCD12430.1"/>
    </source>
</evidence>
<dbReference type="GO" id="GO:0016209">
    <property type="term" value="F:antioxidant activity"/>
    <property type="evidence" value="ECO:0007669"/>
    <property type="project" value="InterPro"/>
</dbReference>
<gene>
    <name evidence="2" type="ORF">Ctaglu_40530</name>
</gene>
<evidence type="ECO:0000313" key="3">
    <source>
        <dbReference type="Proteomes" id="UP000287872"/>
    </source>
</evidence>
<dbReference type="OrthoDB" id="9809733at2"/>
<dbReference type="Pfam" id="PF00578">
    <property type="entry name" value="AhpC-TSA"/>
    <property type="match status" value="1"/>
</dbReference>
<proteinExistence type="predicted"/>
<dbReference type="PANTHER" id="PTHR42852:SF13">
    <property type="entry name" value="PROTEIN DIPZ"/>
    <property type="match status" value="1"/>
</dbReference>
<evidence type="ECO:0000259" key="1">
    <source>
        <dbReference type="PROSITE" id="PS51352"/>
    </source>
</evidence>
<comment type="caution">
    <text evidence="2">The sequence shown here is derived from an EMBL/GenBank/DDBJ whole genome shotgun (WGS) entry which is preliminary data.</text>
</comment>